<dbReference type="HOGENOM" id="CLU_1643659_0_0_1"/>
<evidence type="ECO:0000313" key="1">
    <source>
        <dbReference type="EMBL" id="EME40117.1"/>
    </source>
</evidence>
<organism evidence="1 2">
    <name type="scientific">Dothistroma septosporum (strain NZE10 / CBS 128990)</name>
    <name type="common">Red band needle blight fungus</name>
    <name type="synonym">Mycosphaerella pini</name>
    <dbReference type="NCBI Taxonomy" id="675120"/>
    <lineage>
        <taxon>Eukaryota</taxon>
        <taxon>Fungi</taxon>
        <taxon>Dikarya</taxon>
        <taxon>Ascomycota</taxon>
        <taxon>Pezizomycotina</taxon>
        <taxon>Dothideomycetes</taxon>
        <taxon>Dothideomycetidae</taxon>
        <taxon>Mycosphaerellales</taxon>
        <taxon>Mycosphaerellaceae</taxon>
        <taxon>Dothistroma</taxon>
    </lineage>
</organism>
<accession>N1PCT1</accession>
<protein>
    <submittedName>
        <fullName evidence="1">Uncharacterized protein</fullName>
    </submittedName>
</protein>
<dbReference type="AlphaFoldDB" id="N1PCT1"/>
<name>N1PCT1_DOTSN</name>
<dbReference type="Proteomes" id="UP000016933">
    <property type="component" value="Unassembled WGS sequence"/>
</dbReference>
<proteinExistence type="predicted"/>
<evidence type="ECO:0000313" key="2">
    <source>
        <dbReference type="Proteomes" id="UP000016933"/>
    </source>
</evidence>
<reference evidence="2" key="1">
    <citation type="journal article" date="2012" name="PLoS Genet.">
        <title>The genomes of the fungal plant pathogens Cladosporium fulvum and Dothistroma septosporum reveal adaptation to different hosts and lifestyles but also signatures of common ancestry.</title>
        <authorList>
            <person name="de Wit P.J.G.M."/>
            <person name="van der Burgt A."/>
            <person name="Oekmen B."/>
            <person name="Stergiopoulos I."/>
            <person name="Abd-Elsalam K.A."/>
            <person name="Aerts A.L."/>
            <person name="Bahkali A.H."/>
            <person name="Beenen H.G."/>
            <person name="Chettri P."/>
            <person name="Cox M.P."/>
            <person name="Datema E."/>
            <person name="de Vries R.P."/>
            <person name="Dhillon B."/>
            <person name="Ganley A.R."/>
            <person name="Griffiths S.A."/>
            <person name="Guo Y."/>
            <person name="Hamelin R.C."/>
            <person name="Henrissat B."/>
            <person name="Kabir M.S."/>
            <person name="Jashni M.K."/>
            <person name="Kema G."/>
            <person name="Klaubauf S."/>
            <person name="Lapidus A."/>
            <person name="Levasseur A."/>
            <person name="Lindquist E."/>
            <person name="Mehrabi R."/>
            <person name="Ohm R.A."/>
            <person name="Owen T.J."/>
            <person name="Salamov A."/>
            <person name="Schwelm A."/>
            <person name="Schijlen E."/>
            <person name="Sun H."/>
            <person name="van den Burg H.A."/>
            <person name="van Ham R.C.H.J."/>
            <person name="Zhang S."/>
            <person name="Goodwin S.B."/>
            <person name="Grigoriev I.V."/>
            <person name="Collemare J."/>
            <person name="Bradshaw R.E."/>
        </authorList>
    </citation>
    <scope>NUCLEOTIDE SEQUENCE [LARGE SCALE GENOMIC DNA]</scope>
    <source>
        <strain evidence="2">NZE10 / CBS 128990</strain>
    </source>
</reference>
<gene>
    <name evidence="1" type="ORF">DOTSEDRAFT_179062</name>
</gene>
<reference evidence="1 2" key="2">
    <citation type="journal article" date="2012" name="PLoS Pathog.">
        <title>Diverse lifestyles and strategies of plant pathogenesis encoded in the genomes of eighteen Dothideomycetes fungi.</title>
        <authorList>
            <person name="Ohm R.A."/>
            <person name="Feau N."/>
            <person name="Henrissat B."/>
            <person name="Schoch C.L."/>
            <person name="Horwitz B.A."/>
            <person name="Barry K.W."/>
            <person name="Condon B.J."/>
            <person name="Copeland A.C."/>
            <person name="Dhillon B."/>
            <person name="Glaser F."/>
            <person name="Hesse C.N."/>
            <person name="Kosti I."/>
            <person name="LaButti K."/>
            <person name="Lindquist E.A."/>
            <person name="Lucas S."/>
            <person name="Salamov A.A."/>
            <person name="Bradshaw R.E."/>
            <person name="Ciuffetti L."/>
            <person name="Hamelin R.C."/>
            <person name="Kema G.H.J."/>
            <person name="Lawrence C."/>
            <person name="Scott J.A."/>
            <person name="Spatafora J.W."/>
            <person name="Turgeon B.G."/>
            <person name="de Wit P.J.G.M."/>
            <person name="Zhong S."/>
            <person name="Goodwin S.B."/>
            <person name="Grigoriev I.V."/>
        </authorList>
    </citation>
    <scope>NUCLEOTIDE SEQUENCE [LARGE SCALE GENOMIC DNA]</scope>
    <source>
        <strain evidence="2">NZE10 / CBS 128990</strain>
    </source>
</reference>
<sequence>MALCFRMQTGKRRKSLHSFVLDDFRPHPSRLDLTDAINHNMAEPNHPARLSPTASHALHTAWTPSTALNNLSRMRLTWSKRATASSTYPQSYEAKPANSPSKPGHDTCCTTCTISRVPTHSHLSDFPRRTAGALLRRASDSAACRLKSSGLGLCQEASAIC</sequence>
<dbReference type="OrthoDB" id="26679at2759"/>
<dbReference type="EMBL" id="KB446544">
    <property type="protein sequence ID" value="EME40117.1"/>
    <property type="molecule type" value="Genomic_DNA"/>
</dbReference>
<keyword evidence="2" id="KW-1185">Reference proteome</keyword>